<dbReference type="InterPro" id="IPR006037">
    <property type="entry name" value="RCK_C"/>
</dbReference>
<evidence type="ECO:0000313" key="3">
    <source>
        <dbReference type="EMBL" id="KRN46275.1"/>
    </source>
</evidence>
<dbReference type="PANTHER" id="PTHR43833:SF7">
    <property type="entry name" value="KTR SYSTEM POTASSIUM UPTAKE PROTEIN C"/>
    <property type="match status" value="1"/>
</dbReference>
<accession>A0A0R2GZU7</accession>
<dbReference type="Gene3D" id="3.30.70.1450">
    <property type="entry name" value="Regulator of K+ conductance, C-terminal domain"/>
    <property type="match status" value="1"/>
</dbReference>
<dbReference type="GO" id="GO:0006813">
    <property type="term" value="P:potassium ion transport"/>
    <property type="evidence" value="ECO:0007669"/>
    <property type="project" value="InterPro"/>
</dbReference>
<dbReference type="Pfam" id="PF02080">
    <property type="entry name" value="TrkA_C"/>
    <property type="match status" value="1"/>
</dbReference>
<dbReference type="PROSITE" id="PS51202">
    <property type="entry name" value="RCK_C"/>
    <property type="match status" value="1"/>
</dbReference>
<protein>
    <submittedName>
        <fullName evidence="3">Trk family potassium (K+) transporter, NAD+ binding protein</fullName>
    </submittedName>
</protein>
<dbReference type="InterPro" id="IPR036291">
    <property type="entry name" value="NAD(P)-bd_dom_sf"/>
</dbReference>
<dbReference type="InterPro" id="IPR003148">
    <property type="entry name" value="RCK_N"/>
</dbReference>
<sequence length="229" mass="24983">MKVKEKAMQQTYAIIGLGRFGSSLLEALINANQEVLAIDKDPERVEDYMEVATHAVIADAQEEEALVELDLTSFDHVVVCIGHNQQASILTTILLKDLGVHNVIAKAENKLHARVLDKVGADQVVRPETEMAQRLAEQLISPNVLSFVDLGDATAFAEIKVANLKFSNQTIAELDIQGKYGLTVVSIKSQGDITISPEVDTTVQIGDIITVIGKHSDVQRLDEALDKTK</sequence>
<dbReference type="PANTHER" id="PTHR43833">
    <property type="entry name" value="POTASSIUM CHANNEL PROTEIN 2-RELATED-RELATED"/>
    <property type="match status" value="1"/>
</dbReference>
<dbReference type="AlphaFoldDB" id="A0A0R2GZU7"/>
<feature type="domain" description="RCK C-terminal" evidence="2">
    <location>
        <begin position="142"/>
        <end position="227"/>
    </location>
</feature>
<dbReference type="InterPro" id="IPR036721">
    <property type="entry name" value="RCK_C_sf"/>
</dbReference>
<dbReference type="Proteomes" id="UP000051992">
    <property type="component" value="Unassembled WGS sequence"/>
</dbReference>
<dbReference type="SUPFAM" id="SSF51735">
    <property type="entry name" value="NAD(P)-binding Rossmann-fold domains"/>
    <property type="match status" value="1"/>
</dbReference>
<proteinExistence type="predicted"/>
<dbReference type="PROSITE" id="PS51201">
    <property type="entry name" value="RCK_N"/>
    <property type="match status" value="1"/>
</dbReference>
<reference evidence="3 4" key="1">
    <citation type="journal article" date="2015" name="Genome Announc.">
        <title>Expanding the biotechnology potential of lactobacilli through comparative genomics of 213 strains and associated genera.</title>
        <authorList>
            <person name="Sun Z."/>
            <person name="Harris H.M."/>
            <person name="McCann A."/>
            <person name="Guo C."/>
            <person name="Argimon S."/>
            <person name="Zhang W."/>
            <person name="Yang X."/>
            <person name="Jeffery I.B."/>
            <person name="Cooney J.C."/>
            <person name="Kagawa T.F."/>
            <person name="Liu W."/>
            <person name="Song Y."/>
            <person name="Salvetti E."/>
            <person name="Wrobel A."/>
            <person name="Rasinkangas P."/>
            <person name="Parkhill J."/>
            <person name="Rea M.C."/>
            <person name="O'Sullivan O."/>
            <person name="Ritari J."/>
            <person name="Douillard F.P."/>
            <person name="Paul Ross R."/>
            <person name="Yang R."/>
            <person name="Briner A.E."/>
            <person name="Felis G.E."/>
            <person name="de Vos W.M."/>
            <person name="Barrangou R."/>
            <person name="Klaenhammer T.R."/>
            <person name="Caufield P.W."/>
            <person name="Cui Y."/>
            <person name="Zhang H."/>
            <person name="O'Toole P.W."/>
        </authorList>
    </citation>
    <scope>NUCLEOTIDE SEQUENCE [LARGE SCALE GENOMIC DNA]</scope>
    <source>
        <strain evidence="3 4">DSM 20410</strain>
    </source>
</reference>
<dbReference type="SUPFAM" id="SSF116726">
    <property type="entry name" value="TrkA C-terminal domain-like"/>
    <property type="match status" value="1"/>
</dbReference>
<keyword evidence="4" id="KW-1185">Reference proteome</keyword>
<dbReference type="GO" id="GO:0008324">
    <property type="term" value="F:monoatomic cation transmembrane transporter activity"/>
    <property type="evidence" value="ECO:0007669"/>
    <property type="project" value="InterPro"/>
</dbReference>
<dbReference type="EMBL" id="JQBM01000002">
    <property type="protein sequence ID" value="KRN46275.1"/>
    <property type="molecule type" value="Genomic_DNA"/>
</dbReference>
<dbReference type="InterPro" id="IPR050721">
    <property type="entry name" value="Trk_Ktr_HKT_K-transport"/>
</dbReference>
<feature type="domain" description="RCK N-terminal" evidence="1">
    <location>
        <begin position="9"/>
        <end position="125"/>
    </location>
</feature>
<dbReference type="Pfam" id="PF02254">
    <property type="entry name" value="TrkA_N"/>
    <property type="match status" value="1"/>
</dbReference>
<organism evidence="3 4">
    <name type="scientific">Weissella viridescens</name>
    <name type="common">Lactobacillus viridescens</name>
    <dbReference type="NCBI Taxonomy" id="1629"/>
    <lineage>
        <taxon>Bacteria</taxon>
        <taxon>Bacillati</taxon>
        <taxon>Bacillota</taxon>
        <taxon>Bacilli</taxon>
        <taxon>Lactobacillales</taxon>
        <taxon>Lactobacillaceae</taxon>
        <taxon>Weissella</taxon>
    </lineage>
</organism>
<name>A0A0R2GZU7_WEIVI</name>
<gene>
    <name evidence="3" type="ORF">IV50_GL000543</name>
</gene>
<evidence type="ECO:0000313" key="4">
    <source>
        <dbReference type="Proteomes" id="UP000051992"/>
    </source>
</evidence>
<comment type="caution">
    <text evidence="3">The sequence shown here is derived from an EMBL/GenBank/DDBJ whole genome shotgun (WGS) entry which is preliminary data.</text>
</comment>
<dbReference type="PATRIC" id="fig|1629.5.peg.547"/>
<evidence type="ECO:0000259" key="1">
    <source>
        <dbReference type="PROSITE" id="PS51201"/>
    </source>
</evidence>
<evidence type="ECO:0000259" key="2">
    <source>
        <dbReference type="PROSITE" id="PS51202"/>
    </source>
</evidence>
<dbReference type="Gene3D" id="3.40.50.720">
    <property type="entry name" value="NAD(P)-binding Rossmann-like Domain"/>
    <property type="match status" value="1"/>
</dbReference>